<dbReference type="EMBL" id="MLFR01000001">
    <property type="protein sequence ID" value="ORM72204.1"/>
    <property type="molecule type" value="Genomic_DNA"/>
</dbReference>
<sequence>MSLSSSDWFSHNGIECSRVNASGSRFPRHLHDEYVICANLSGREEIWLDGKVSDVFAGQVTLYNPTSIQSSHFSHQAVSFVSIHLPQSTLTQLLGGTQAPALREGVFNDIRLFKAICRFDEVAREAGETLLEQQLLWLCGELLEDEASLQQGDMQIIQQVKQFLLNHLSQKPQLDALAQLAGLSKYHLVRRFTQLTGLPPLQYHMQLRLNRARELLRQRVHPQDAALQLGFYDQSHFINAFRKVMGTTPHHYAQQIASTQNKFPIA</sequence>
<reference evidence="5 6" key="1">
    <citation type="journal article" date="2017" name="Antonie Van Leeuwenhoek">
        <title>Phylogenomic resolution of the bacterial genus Pantoea and its relationship with Erwinia and Tatumella.</title>
        <authorList>
            <person name="Palmer M."/>
            <person name="Steenkamp E.T."/>
            <person name="Coetzee M.P."/>
            <person name="Chan W.Y."/>
            <person name="van Zyl E."/>
            <person name="De Maayer P."/>
            <person name="Coutinho T.A."/>
            <person name="Blom J."/>
            <person name="Smits T.H."/>
            <person name="Duffy B."/>
            <person name="Venter S.N."/>
        </authorList>
    </citation>
    <scope>NUCLEOTIDE SEQUENCE [LARGE SCALE GENOMIC DNA]</scope>
    <source>
        <strain evidence="5 6">LMG 26275</strain>
    </source>
</reference>
<dbReference type="InterPro" id="IPR050204">
    <property type="entry name" value="AraC_XylS_family_regulators"/>
</dbReference>
<dbReference type="GO" id="GO:0043565">
    <property type="term" value="F:sequence-specific DNA binding"/>
    <property type="evidence" value="ECO:0007669"/>
    <property type="project" value="InterPro"/>
</dbReference>
<dbReference type="InterPro" id="IPR037923">
    <property type="entry name" value="HTH-like"/>
</dbReference>
<dbReference type="Pfam" id="PF02311">
    <property type="entry name" value="AraC_binding"/>
    <property type="match status" value="1"/>
</dbReference>
<keyword evidence="2" id="KW-0238">DNA-binding</keyword>
<dbReference type="SUPFAM" id="SSF46689">
    <property type="entry name" value="Homeodomain-like"/>
    <property type="match status" value="2"/>
</dbReference>
<keyword evidence="1" id="KW-0805">Transcription regulation</keyword>
<dbReference type="AlphaFoldDB" id="A0A1X1D6C6"/>
<dbReference type="GO" id="GO:0003700">
    <property type="term" value="F:DNA-binding transcription factor activity"/>
    <property type="evidence" value="ECO:0007669"/>
    <property type="project" value="InterPro"/>
</dbReference>
<dbReference type="PANTHER" id="PTHR46796:SF2">
    <property type="entry name" value="TRANSCRIPTIONAL REGULATORY PROTEIN"/>
    <property type="match status" value="1"/>
</dbReference>
<dbReference type="PROSITE" id="PS01124">
    <property type="entry name" value="HTH_ARAC_FAMILY_2"/>
    <property type="match status" value="1"/>
</dbReference>
<dbReference type="InterPro" id="IPR003313">
    <property type="entry name" value="AraC-bd"/>
</dbReference>
<gene>
    <name evidence="5" type="ORF">HA51_02675</name>
</gene>
<evidence type="ECO:0000313" key="5">
    <source>
        <dbReference type="EMBL" id="ORM72204.1"/>
    </source>
</evidence>
<name>A0A1X1D6C6_9GAMM</name>
<feature type="domain" description="HTH araC/xylS-type" evidence="4">
    <location>
        <begin position="158"/>
        <end position="255"/>
    </location>
</feature>
<dbReference type="Gene3D" id="1.10.10.60">
    <property type="entry name" value="Homeodomain-like"/>
    <property type="match status" value="2"/>
</dbReference>
<dbReference type="SUPFAM" id="SSF51215">
    <property type="entry name" value="Regulatory protein AraC"/>
    <property type="match status" value="1"/>
</dbReference>
<organism evidence="5 6">
    <name type="scientific">Pantoea rwandensis</name>
    <dbReference type="NCBI Taxonomy" id="1076550"/>
    <lineage>
        <taxon>Bacteria</taxon>
        <taxon>Pseudomonadati</taxon>
        <taxon>Pseudomonadota</taxon>
        <taxon>Gammaproteobacteria</taxon>
        <taxon>Enterobacterales</taxon>
        <taxon>Erwiniaceae</taxon>
        <taxon>Pantoea</taxon>
    </lineage>
</organism>
<proteinExistence type="predicted"/>
<dbReference type="RefSeq" id="WP_084932082.1">
    <property type="nucleotide sequence ID" value="NZ_MLFR01000001.1"/>
</dbReference>
<evidence type="ECO:0000313" key="6">
    <source>
        <dbReference type="Proteomes" id="UP000193558"/>
    </source>
</evidence>
<keyword evidence="3" id="KW-0804">Transcription</keyword>
<protein>
    <submittedName>
        <fullName evidence="5">AraC family transcriptional regulator</fullName>
    </submittedName>
</protein>
<evidence type="ECO:0000259" key="4">
    <source>
        <dbReference type="PROSITE" id="PS01124"/>
    </source>
</evidence>
<dbReference type="OrthoDB" id="9809338at2"/>
<dbReference type="InterPro" id="IPR018060">
    <property type="entry name" value="HTH_AraC"/>
</dbReference>
<dbReference type="SMART" id="SM00342">
    <property type="entry name" value="HTH_ARAC"/>
    <property type="match status" value="1"/>
</dbReference>
<evidence type="ECO:0000256" key="1">
    <source>
        <dbReference type="ARBA" id="ARBA00023015"/>
    </source>
</evidence>
<accession>A0A1X1D6C6</accession>
<comment type="caution">
    <text evidence="5">The sequence shown here is derived from an EMBL/GenBank/DDBJ whole genome shotgun (WGS) entry which is preliminary data.</text>
</comment>
<dbReference type="InterPro" id="IPR009057">
    <property type="entry name" value="Homeodomain-like_sf"/>
</dbReference>
<dbReference type="Pfam" id="PF12833">
    <property type="entry name" value="HTH_18"/>
    <property type="match status" value="1"/>
</dbReference>
<evidence type="ECO:0000256" key="3">
    <source>
        <dbReference type="ARBA" id="ARBA00023163"/>
    </source>
</evidence>
<dbReference type="PANTHER" id="PTHR46796">
    <property type="entry name" value="HTH-TYPE TRANSCRIPTIONAL ACTIVATOR RHAS-RELATED"/>
    <property type="match status" value="1"/>
</dbReference>
<evidence type="ECO:0000256" key="2">
    <source>
        <dbReference type="ARBA" id="ARBA00023125"/>
    </source>
</evidence>
<dbReference type="Proteomes" id="UP000193558">
    <property type="component" value="Unassembled WGS sequence"/>
</dbReference>